<dbReference type="STRING" id="1150600.ADIARSV_1083"/>
<keyword evidence="5" id="KW-1185">Reference proteome</keyword>
<keyword evidence="1" id="KW-0597">Phosphoprotein</keyword>
<dbReference type="PROSITE" id="PS50110">
    <property type="entry name" value="RESPONSE_REGULATORY"/>
    <property type="match status" value="1"/>
</dbReference>
<dbReference type="SMART" id="SM00850">
    <property type="entry name" value="LytTR"/>
    <property type="match status" value="1"/>
</dbReference>
<dbReference type="GO" id="GO:0000156">
    <property type="term" value="F:phosphorelay response regulator activity"/>
    <property type="evidence" value="ECO:0007669"/>
    <property type="project" value="InterPro"/>
</dbReference>
<feature type="domain" description="HTH LytTR-type" evidence="3">
    <location>
        <begin position="135"/>
        <end position="203"/>
    </location>
</feature>
<dbReference type="PANTHER" id="PTHR37299">
    <property type="entry name" value="TRANSCRIPTIONAL REGULATOR-RELATED"/>
    <property type="match status" value="1"/>
</dbReference>
<gene>
    <name evidence="4" type="ORF">ADIARSV_1083</name>
</gene>
<dbReference type="InterPro" id="IPR007492">
    <property type="entry name" value="LytTR_DNA-bd_dom"/>
</dbReference>
<proteinExistence type="predicted"/>
<dbReference type="OrthoDB" id="9787344at2"/>
<feature type="domain" description="Response regulatory" evidence="2">
    <location>
        <begin position="4"/>
        <end position="115"/>
    </location>
</feature>
<protein>
    <submittedName>
        <fullName evidence="4">Two-component system response regulator</fullName>
    </submittedName>
</protein>
<dbReference type="Gene3D" id="2.40.50.1020">
    <property type="entry name" value="LytTr DNA-binding domain"/>
    <property type="match status" value="1"/>
</dbReference>
<name>R9GW70_9SPHI</name>
<organism evidence="4 5">
    <name type="scientific">Arcticibacter svalbardensis MN12-7</name>
    <dbReference type="NCBI Taxonomy" id="1150600"/>
    <lineage>
        <taxon>Bacteria</taxon>
        <taxon>Pseudomonadati</taxon>
        <taxon>Bacteroidota</taxon>
        <taxon>Sphingobacteriia</taxon>
        <taxon>Sphingobacteriales</taxon>
        <taxon>Sphingobacteriaceae</taxon>
        <taxon>Arcticibacter</taxon>
    </lineage>
</organism>
<dbReference type="eggNOG" id="COG3279">
    <property type="taxonomic scope" value="Bacteria"/>
</dbReference>
<evidence type="ECO:0000313" key="5">
    <source>
        <dbReference type="Proteomes" id="UP000014174"/>
    </source>
</evidence>
<dbReference type="Pfam" id="PF04397">
    <property type="entry name" value="LytTR"/>
    <property type="match status" value="1"/>
</dbReference>
<comment type="caution">
    <text evidence="4">The sequence shown here is derived from an EMBL/GenBank/DDBJ whole genome shotgun (WGS) entry which is preliminary data.</text>
</comment>
<dbReference type="GO" id="GO:0003677">
    <property type="term" value="F:DNA binding"/>
    <property type="evidence" value="ECO:0007669"/>
    <property type="project" value="InterPro"/>
</dbReference>
<dbReference type="EMBL" id="AQPN01000043">
    <property type="protein sequence ID" value="EOR95770.1"/>
    <property type="molecule type" value="Genomic_DNA"/>
</dbReference>
<dbReference type="SUPFAM" id="SSF52172">
    <property type="entry name" value="CheY-like"/>
    <property type="match status" value="1"/>
</dbReference>
<dbReference type="SMART" id="SM00448">
    <property type="entry name" value="REC"/>
    <property type="match status" value="1"/>
</dbReference>
<dbReference type="InterPro" id="IPR001789">
    <property type="entry name" value="Sig_transdc_resp-reg_receiver"/>
</dbReference>
<dbReference type="RefSeq" id="WP_016194327.1">
    <property type="nucleotide sequence ID" value="NZ_AQPN01000043.1"/>
</dbReference>
<dbReference type="InterPro" id="IPR011006">
    <property type="entry name" value="CheY-like_superfamily"/>
</dbReference>
<evidence type="ECO:0000259" key="3">
    <source>
        <dbReference type="PROSITE" id="PS50930"/>
    </source>
</evidence>
<evidence type="ECO:0000256" key="1">
    <source>
        <dbReference type="PROSITE-ProRule" id="PRU00169"/>
    </source>
</evidence>
<dbReference type="PANTHER" id="PTHR37299:SF1">
    <property type="entry name" value="STAGE 0 SPORULATION PROTEIN A HOMOLOG"/>
    <property type="match status" value="1"/>
</dbReference>
<evidence type="ECO:0000313" key="4">
    <source>
        <dbReference type="EMBL" id="EOR95770.1"/>
    </source>
</evidence>
<dbReference type="Proteomes" id="UP000014174">
    <property type="component" value="Unassembled WGS sequence"/>
</dbReference>
<dbReference type="Gene3D" id="3.40.50.2300">
    <property type="match status" value="1"/>
</dbReference>
<feature type="modified residue" description="4-aspartylphosphate" evidence="1">
    <location>
        <position position="55"/>
    </location>
</feature>
<dbReference type="AlphaFoldDB" id="R9GW70"/>
<dbReference type="PROSITE" id="PS50930">
    <property type="entry name" value="HTH_LYTTR"/>
    <property type="match status" value="1"/>
</dbReference>
<accession>R9GW70</accession>
<evidence type="ECO:0000259" key="2">
    <source>
        <dbReference type="PROSITE" id="PS50110"/>
    </source>
</evidence>
<sequence>MRLNCIIVDDEPIARDILQSYIEKIPELNLVKSCKNAVEAYEALYEFSVDLIFMDIQMPVITGIEFLRSLRKSPLVIFTTAYSKFAVEGFELDSVDYLLKPIIFERFYQAVQKALERIAIRPQSTEKMPITNDYIFIKQDAKLVKINYCDIEYIQAEKDFCSIYGGKKRLLASLNLKLFEQMLPPHKFLRIHRSYIINLDKIKALTGNRIELTTMEIPVGANYRELLKKN</sequence>
<dbReference type="InterPro" id="IPR046947">
    <property type="entry name" value="LytR-like"/>
</dbReference>
<dbReference type="Pfam" id="PF00072">
    <property type="entry name" value="Response_reg"/>
    <property type="match status" value="1"/>
</dbReference>
<reference evidence="4 5" key="1">
    <citation type="journal article" date="2013" name="Genome Announc.">
        <title>Draft Genome Sequence of Arcticibacter svalbardensis Strain MN12-7T, a Member of the Family Sphingobacteriaceae Isolated from an Arctic Soil Sample.</title>
        <authorList>
            <person name="Shivaji S."/>
            <person name="Ara S."/>
            <person name="Prasad S."/>
            <person name="Manasa B.P."/>
            <person name="Begum Z."/>
            <person name="Singh A."/>
            <person name="Kumar Pinnaka A."/>
        </authorList>
    </citation>
    <scope>NUCLEOTIDE SEQUENCE [LARGE SCALE GENOMIC DNA]</scope>
    <source>
        <strain evidence="4 5">MN12-7</strain>
    </source>
</reference>